<dbReference type="KEGG" id="bpdz:BBN53_08120"/>
<name>A0A0J6EXL8_9BORD</name>
<organism evidence="3 4">
    <name type="scientific">Bordetella pseudohinzii</name>
    <dbReference type="NCBI Taxonomy" id="1331258"/>
    <lineage>
        <taxon>Bacteria</taxon>
        <taxon>Pseudomonadati</taxon>
        <taxon>Pseudomonadota</taxon>
        <taxon>Betaproteobacteria</taxon>
        <taxon>Burkholderiales</taxon>
        <taxon>Alcaligenaceae</taxon>
        <taxon>Bordetella</taxon>
    </lineage>
</organism>
<keyword evidence="5" id="KW-1185">Reference proteome</keyword>
<feature type="region of interest" description="Disordered" evidence="1">
    <location>
        <begin position="22"/>
        <end position="48"/>
    </location>
</feature>
<feature type="compositionally biased region" description="Pro residues" evidence="1">
    <location>
        <begin position="34"/>
        <end position="48"/>
    </location>
</feature>
<sequence>MAQKVLNGFSIVAYATQAQGRTPPRAFIETSRLPGPPPPEGETAPPPEAPLVFEIFLSRRFRSTVEAMSAARNALDQVRLVTEEGVPDPLPDAAWVPPEED</sequence>
<dbReference type="EMBL" id="CP016440">
    <property type="protein sequence ID" value="ANY18237.1"/>
    <property type="molecule type" value="Genomic_DNA"/>
</dbReference>
<evidence type="ECO:0000313" key="2">
    <source>
        <dbReference type="EMBL" id="ANY18237.1"/>
    </source>
</evidence>
<dbReference type="Proteomes" id="UP000092950">
    <property type="component" value="Chromosome"/>
</dbReference>
<dbReference type="AlphaFoldDB" id="A0A0J6EXL8"/>
<proteinExistence type="predicted"/>
<protein>
    <submittedName>
        <fullName evidence="3">Uncharacterized protein</fullName>
    </submittedName>
</protein>
<dbReference type="OrthoDB" id="8636936at2"/>
<gene>
    <name evidence="2" type="ORF">BBN53_08120</name>
    <name evidence="3" type="ORF">ERS370011_00635</name>
</gene>
<accession>A0A0J6EXL8</accession>
<reference evidence="2 5" key="2">
    <citation type="submission" date="2016-07" db="EMBL/GenBank/DDBJ databases">
        <title>Complete genome sequences of Bordetella pseudohinzii.</title>
        <authorList>
            <person name="Spilker T."/>
            <person name="Darrah R."/>
            <person name="LiPuma J.J."/>
        </authorList>
    </citation>
    <scope>NUCLEOTIDE SEQUENCE [LARGE SCALE GENOMIC DNA]</scope>
    <source>
        <strain evidence="2 5">HI4681</strain>
    </source>
</reference>
<dbReference type="RefSeq" id="WP_043207891.1">
    <property type="nucleotide sequence ID" value="NZ_CAJGUP010000096.1"/>
</dbReference>
<reference evidence="3 4" key="1">
    <citation type="submission" date="2015-09" db="EMBL/GenBank/DDBJ databases">
        <authorList>
            <person name="Jackson K.R."/>
            <person name="Lunt B.L."/>
            <person name="Fisher J.N.B."/>
            <person name="Gardner A.V."/>
            <person name="Bailey M.E."/>
            <person name="Deus L.M."/>
            <person name="Earl A.S."/>
            <person name="Gibby P.D."/>
            <person name="Hartmann K.A."/>
            <person name="Liu J.E."/>
            <person name="Manci A.M."/>
            <person name="Nielsen D.A."/>
            <person name="Solomon M.B."/>
            <person name="Breakwell D.P."/>
            <person name="Burnett S.H."/>
            <person name="Grose J.H."/>
        </authorList>
    </citation>
    <scope>NUCLEOTIDE SEQUENCE [LARGE SCALE GENOMIC DNA]</scope>
    <source>
        <strain evidence="3 4">2789STDY5608636</strain>
    </source>
</reference>
<dbReference type="Proteomes" id="UP000053096">
    <property type="component" value="Unassembled WGS sequence"/>
</dbReference>
<evidence type="ECO:0000313" key="4">
    <source>
        <dbReference type="Proteomes" id="UP000053096"/>
    </source>
</evidence>
<evidence type="ECO:0000313" key="3">
    <source>
        <dbReference type="EMBL" id="CUI44365.1"/>
    </source>
</evidence>
<evidence type="ECO:0000313" key="5">
    <source>
        <dbReference type="Proteomes" id="UP000092950"/>
    </source>
</evidence>
<dbReference type="EMBL" id="CYTV01000001">
    <property type="protein sequence ID" value="CUI44365.1"/>
    <property type="molecule type" value="Genomic_DNA"/>
</dbReference>
<accession>A0A0M7CWP2</accession>
<evidence type="ECO:0000256" key="1">
    <source>
        <dbReference type="SAM" id="MobiDB-lite"/>
    </source>
</evidence>